<proteinExistence type="inferred from homology"/>
<comment type="function">
    <text evidence="1">Core subunit of the mitochondrial membrane respiratory chain NADH dehydrogenase (Complex I) that is believed to belong to the minimal assembly required for catalysis. Complex I functions in the transfer of electrons from NADH to the respiratory chain. The immediate electron acceptor for the enzyme is believed to be ubiquinone.</text>
</comment>
<keyword evidence="13 18" id="KW-0520">NAD</keyword>
<keyword evidence="8 18" id="KW-0812">Transmembrane</keyword>
<evidence type="ECO:0000256" key="10">
    <source>
        <dbReference type="ARBA" id="ARBA00022967"/>
    </source>
</evidence>
<feature type="transmembrane region" description="Helical" evidence="18">
    <location>
        <begin position="60"/>
        <end position="83"/>
    </location>
</feature>
<evidence type="ECO:0000256" key="17">
    <source>
        <dbReference type="ARBA" id="ARBA00049551"/>
    </source>
</evidence>
<dbReference type="InterPro" id="IPR003917">
    <property type="entry name" value="NADH_UbQ_OxRdtase_chain2"/>
</dbReference>
<dbReference type="PANTHER" id="PTHR46552">
    <property type="entry name" value="NADH-UBIQUINONE OXIDOREDUCTASE CHAIN 2"/>
    <property type="match status" value="1"/>
</dbReference>
<evidence type="ECO:0000256" key="15">
    <source>
        <dbReference type="ARBA" id="ARBA00023128"/>
    </source>
</evidence>
<evidence type="ECO:0000256" key="3">
    <source>
        <dbReference type="ARBA" id="ARBA00007012"/>
    </source>
</evidence>
<gene>
    <name evidence="21" type="primary">ND2</name>
</gene>
<evidence type="ECO:0000256" key="18">
    <source>
        <dbReference type="RuleBase" id="RU003403"/>
    </source>
</evidence>
<protein>
    <recommendedName>
        <fullName evidence="5 18">NADH-ubiquinone oxidoreductase chain 2</fullName>
        <ecNumber evidence="4 18">7.1.1.2</ecNumber>
    </recommendedName>
</protein>
<evidence type="ECO:0000256" key="5">
    <source>
        <dbReference type="ARBA" id="ARBA00021008"/>
    </source>
</evidence>
<reference evidence="21" key="1">
    <citation type="submission" date="2020-06" db="EMBL/GenBank/DDBJ databases">
        <authorList>
            <person name="Wen J."/>
        </authorList>
    </citation>
    <scope>NUCLEOTIDE SEQUENCE</scope>
</reference>
<evidence type="ECO:0000256" key="19">
    <source>
        <dbReference type="SAM" id="SignalP"/>
    </source>
</evidence>
<keyword evidence="7 18" id="KW-0679">Respiratory chain</keyword>
<evidence type="ECO:0000256" key="11">
    <source>
        <dbReference type="ARBA" id="ARBA00022982"/>
    </source>
</evidence>
<evidence type="ECO:0000256" key="16">
    <source>
        <dbReference type="ARBA" id="ARBA00023136"/>
    </source>
</evidence>
<evidence type="ECO:0000256" key="7">
    <source>
        <dbReference type="ARBA" id="ARBA00022660"/>
    </source>
</evidence>
<evidence type="ECO:0000256" key="12">
    <source>
        <dbReference type="ARBA" id="ARBA00022989"/>
    </source>
</evidence>
<evidence type="ECO:0000256" key="14">
    <source>
        <dbReference type="ARBA" id="ARBA00023075"/>
    </source>
</evidence>
<dbReference type="EC" id="7.1.1.2" evidence="4 18"/>
<dbReference type="GeneID" id="60455643"/>
<geneLocation type="mitochondrion" evidence="21"/>
<feature type="signal peptide" evidence="19">
    <location>
        <begin position="1"/>
        <end position="16"/>
    </location>
</feature>
<evidence type="ECO:0000256" key="1">
    <source>
        <dbReference type="ARBA" id="ARBA00003257"/>
    </source>
</evidence>
<evidence type="ECO:0000256" key="8">
    <source>
        <dbReference type="ARBA" id="ARBA00022692"/>
    </source>
</evidence>
<feature type="transmembrane region" description="Helical" evidence="18">
    <location>
        <begin position="146"/>
        <end position="166"/>
    </location>
</feature>
<feature type="transmembrane region" description="Helical" evidence="18">
    <location>
        <begin position="267"/>
        <end position="288"/>
    </location>
</feature>
<dbReference type="PANTHER" id="PTHR46552:SF1">
    <property type="entry name" value="NADH-UBIQUINONE OXIDOREDUCTASE CHAIN 2"/>
    <property type="match status" value="1"/>
</dbReference>
<dbReference type="InterPro" id="IPR001750">
    <property type="entry name" value="ND/Mrp_TM"/>
</dbReference>
<dbReference type="RefSeq" id="YP_009971643.1">
    <property type="nucleotide sequence ID" value="NC_051930.1"/>
</dbReference>
<keyword evidence="15 18" id="KW-0496">Mitochondrion</keyword>
<dbReference type="GO" id="GO:0005743">
    <property type="term" value="C:mitochondrial inner membrane"/>
    <property type="evidence" value="ECO:0007669"/>
    <property type="project" value="UniProtKB-SubCell"/>
</dbReference>
<keyword evidence="16 18" id="KW-0472">Membrane</keyword>
<comment type="subcellular location">
    <subcellularLocation>
        <location evidence="2 18">Mitochondrion inner membrane</location>
        <topology evidence="2 18">Multi-pass membrane protein</topology>
    </subcellularLocation>
</comment>
<evidence type="ECO:0000259" key="20">
    <source>
        <dbReference type="Pfam" id="PF00361"/>
    </source>
</evidence>
<keyword evidence="10 18" id="KW-1278">Translocase</keyword>
<keyword evidence="9 18" id="KW-0999">Mitochondrion inner membrane</keyword>
<evidence type="ECO:0000256" key="6">
    <source>
        <dbReference type="ARBA" id="ARBA00022448"/>
    </source>
</evidence>
<dbReference type="InterPro" id="IPR050175">
    <property type="entry name" value="Complex_I_Subunit_2"/>
</dbReference>
<feature type="transmembrane region" description="Helical" evidence="18">
    <location>
        <begin position="103"/>
        <end position="125"/>
    </location>
</feature>
<feature type="transmembrane region" description="Helical" evidence="18">
    <location>
        <begin position="196"/>
        <end position="216"/>
    </location>
</feature>
<accession>A0A7G7MWM9</accession>
<feature type="chain" id="PRO_5028820022" description="NADH-ubiquinone oxidoreductase chain 2" evidence="19">
    <location>
        <begin position="17"/>
        <end position="335"/>
    </location>
</feature>
<comment type="similarity">
    <text evidence="3 18">Belongs to the complex I subunit 2 family.</text>
</comment>
<keyword evidence="11 18" id="KW-0249">Electron transport</keyword>
<dbReference type="GO" id="GO:0006120">
    <property type="term" value="P:mitochondrial electron transport, NADH to ubiquinone"/>
    <property type="evidence" value="ECO:0007669"/>
    <property type="project" value="InterPro"/>
</dbReference>
<evidence type="ECO:0000256" key="4">
    <source>
        <dbReference type="ARBA" id="ARBA00012944"/>
    </source>
</evidence>
<evidence type="ECO:0000256" key="9">
    <source>
        <dbReference type="ARBA" id="ARBA00022792"/>
    </source>
</evidence>
<evidence type="ECO:0000256" key="13">
    <source>
        <dbReference type="ARBA" id="ARBA00023027"/>
    </source>
</evidence>
<keyword evidence="12 18" id="KW-1133">Transmembrane helix</keyword>
<dbReference type="CTD" id="4536"/>
<evidence type="ECO:0000313" key="21">
    <source>
        <dbReference type="EMBL" id="QNG57238.1"/>
    </source>
</evidence>
<organism evidence="21">
    <name type="scientific">Thor amboinensis</name>
    <dbReference type="NCBI Taxonomy" id="652917"/>
    <lineage>
        <taxon>Eukaryota</taxon>
        <taxon>Metazoa</taxon>
        <taxon>Ecdysozoa</taxon>
        <taxon>Arthropoda</taxon>
        <taxon>Crustacea</taxon>
        <taxon>Multicrustacea</taxon>
        <taxon>Malacostraca</taxon>
        <taxon>Eumalacostraca</taxon>
        <taxon>Eucarida</taxon>
        <taxon>Decapoda</taxon>
        <taxon>Pleocyemata</taxon>
        <taxon>Caridea</taxon>
        <taxon>Alpheoidea</taxon>
        <taxon>Hippolytidae</taxon>
        <taxon>Thor</taxon>
    </lineage>
</organism>
<feature type="transmembrane region" description="Helical" evidence="18">
    <location>
        <begin position="236"/>
        <end position="255"/>
    </location>
</feature>
<dbReference type="Pfam" id="PF00361">
    <property type="entry name" value="Proton_antipo_M"/>
    <property type="match status" value="1"/>
</dbReference>
<dbReference type="EMBL" id="MT671809">
    <property type="protein sequence ID" value="QNG57238.1"/>
    <property type="molecule type" value="Genomic_DNA"/>
</dbReference>
<feature type="transmembrane region" description="Helical" evidence="18">
    <location>
        <begin position="313"/>
        <end position="333"/>
    </location>
</feature>
<keyword evidence="6" id="KW-0813">Transport</keyword>
<dbReference type="GO" id="GO:0008137">
    <property type="term" value="F:NADH dehydrogenase (ubiquinone) activity"/>
    <property type="evidence" value="ECO:0007669"/>
    <property type="project" value="UniProtKB-EC"/>
</dbReference>
<sequence length="335" mass="38567">MFLNWRYLFMFPLVLGALMAASSMSWATAWFGLELNLLSFIPLISRPLNIYSNESALKYFLVQALGSALVIATSPLVSFWSWWSLSSISLILSLSIKLGSAPFHFWFPSVMQGISWECVLILMTVQKIGPLFLMNQMFLLNEFTCNLLKSFSMLSAIIGGVGGLNQTLLRKIMAYSSINHMGWMMAAIYHSKNMLIFYFLTYCLIASSIVIMFMTHQMNHFNQIYLLAKYNSYLKILVFCMLLSLGGLPPFYGFLPKMMLTLFMAEMCELLWLSIMMVSTMMSLYYYIKIFTAGSTMMSFTSNPILMNHWHNMFYILILLNFLPLFNPTLFMFPL</sequence>
<comment type="function">
    <text evidence="18">Core subunit of the mitochondrial membrane respiratory chain NADH dehydrogenase (Complex I) which catalyzes electron transfer from NADH through the respiratory chain, using ubiquinone as an electron acceptor. Essential for the catalytic activity and assembly of complex I.</text>
</comment>
<keyword evidence="14 18" id="KW-0830">Ubiquinone</keyword>
<comment type="catalytic activity">
    <reaction evidence="17 18">
        <text>a ubiquinone + NADH + 5 H(+)(in) = a ubiquinol + NAD(+) + 4 H(+)(out)</text>
        <dbReference type="Rhea" id="RHEA:29091"/>
        <dbReference type="Rhea" id="RHEA-COMP:9565"/>
        <dbReference type="Rhea" id="RHEA-COMP:9566"/>
        <dbReference type="ChEBI" id="CHEBI:15378"/>
        <dbReference type="ChEBI" id="CHEBI:16389"/>
        <dbReference type="ChEBI" id="CHEBI:17976"/>
        <dbReference type="ChEBI" id="CHEBI:57540"/>
        <dbReference type="ChEBI" id="CHEBI:57945"/>
        <dbReference type="EC" id="7.1.1.2"/>
    </reaction>
</comment>
<feature type="domain" description="NADH:quinone oxidoreductase/Mrp antiporter transmembrane" evidence="20">
    <location>
        <begin position="23"/>
        <end position="282"/>
    </location>
</feature>
<keyword evidence="19" id="KW-0732">Signal</keyword>
<dbReference type="PRINTS" id="PR01436">
    <property type="entry name" value="NADHDHGNASE2"/>
</dbReference>
<dbReference type="AlphaFoldDB" id="A0A7G7MWM9"/>
<evidence type="ECO:0000256" key="2">
    <source>
        <dbReference type="ARBA" id="ARBA00004448"/>
    </source>
</evidence>
<name>A0A7G7MWM9_9EUCA</name>